<evidence type="ECO:0000313" key="4">
    <source>
        <dbReference type="EMBL" id="SDH27745.1"/>
    </source>
</evidence>
<dbReference type="STRING" id="262004.SAMN04489796_102106"/>
<keyword evidence="5" id="KW-1185">Reference proteome</keyword>
<dbReference type="Proteomes" id="UP000199492">
    <property type="component" value="Unassembled WGS sequence"/>
</dbReference>
<evidence type="ECO:0000313" key="5">
    <source>
        <dbReference type="Proteomes" id="UP000199492"/>
    </source>
</evidence>
<dbReference type="SUPFAM" id="SSF52058">
    <property type="entry name" value="L domain-like"/>
    <property type="match status" value="1"/>
</dbReference>
<organism evidence="4 5">
    <name type="scientific">Winogradskyella thalassocola</name>
    <dbReference type="NCBI Taxonomy" id="262004"/>
    <lineage>
        <taxon>Bacteria</taxon>
        <taxon>Pseudomonadati</taxon>
        <taxon>Bacteroidota</taxon>
        <taxon>Flavobacteriia</taxon>
        <taxon>Flavobacteriales</taxon>
        <taxon>Flavobacteriaceae</taxon>
        <taxon>Winogradskyella</taxon>
    </lineage>
</organism>
<dbReference type="NCBIfam" id="TIGR04183">
    <property type="entry name" value="Por_Secre_tail"/>
    <property type="match status" value="1"/>
</dbReference>
<feature type="domain" description="DUF7619" evidence="3">
    <location>
        <begin position="770"/>
        <end position="900"/>
    </location>
</feature>
<dbReference type="Pfam" id="PF18962">
    <property type="entry name" value="Por_Secre_tail"/>
    <property type="match status" value="1"/>
</dbReference>
<name>A0A1G8B3N4_9FLAO</name>
<sequence length="986" mass="109222">MKHFFLTSFLLFCFLDLFSQNVTFEDPNFKNYLLSSICADLNNDGYPESVVDINNDGEIQISEAEAVFMLEINENCLATSAEGIAAFTNLNEILLENTNLTTIDLSFISQISELEISSNPNLTSISLGQLTSVTRHITFDLNPNLESIDLSNLITVGGRFVYRYNATTSNTTINLDLSSLTSIGSNLFITDNDSVLPMTIDLSNLVTVNQSMIINDNNILDIDLSNLTYIHGFRFRGNDTVTDLNLSNVVSNEMYITSSDEISIYSTSLETINFSSLEYSVERILIYNPGNIMDVNLSSFNNLSDGMNLNYDSPIISLPSFQNGSVSISGDVQQIELESLETGGVSVYTTNDDLNSINLNSLTDGGVYLNNNQLTELNLPNLVTASNLDVNYNSLTSINVPLLETIENFNLVENQLDNFELSNVTVSGTLNLSGNPLTNLNLHNNTIDRLSISNTGFSILDLSSSAVSRFSITNNLNLLYINIKNGHIMEPSIYSNAITLVNVPNLTYMCADADEIDFVTNLIPQSCNINTYCSFVPGGEFFVVEGENKFDSNSDGCDATDPIYPNLMYSISDGTVEGISISNINGSYSIPLEVGNYTITPNLLNDDYFSISPENISVNFPDESSPYTQDFCITPNGIKNDLQVYIIPLSAARPGFDSTYKIIYKNVGNTTLSGNVTLTFDDDLMDFVTSMPAITTNLSSVLTWEYTNLEPFENSSILVTMNLNTPTHPTFPLNNSDYISFQAIANPIADDETAVNNIMSLKQLVVNSFDPNDITCLEGPQIIESEVGRDVHYKIRFENTGSASAINIVVKTIIDETKFDITSLAPLDSSHSYITKIANSNEVEFIFENIELPFDDENNDGYVVFKIKTLPTLALGDTFESKADIFFDYNFPIITNTYSTEIVSERLNIDDVNRNDIQIYPNPVKDILRIKGTSSIQSISMYTLSGQLLLEQRENTNELDLSPLKDGIYILNLKTHFGEINKQIIK</sequence>
<protein>
    <submittedName>
        <fullName evidence="4">Por secretion system C-terminal sorting domain-containing protein</fullName>
    </submittedName>
</protein>
<keyword evidence="1" id="KW-0732">Signal</keyword>
<dbReference type="InterPro" id="IPR026444">
    <property type="entry name" value="Secre_tail"/>
</dbReference>
<evidence type="ECO:0000259" key="3">
    <source>
        <dbReference type="Pfam" id="PF24595"/>
    </source>
</evidence>
<dbReference type="AlphaFoldDB" id="A0A1G8B3N4"/>
<evidence type="ECO:0000256" key="1">
    <source>
        <dbReference type="ARBA" id="ARBA00022729"/>
    </source>
</evidence>
<feature type="domain" description="Secretion system C-terminal sorting" evidence="2">
    <location>
        <begin position="919"/>
        <end position="985"/>
    </location>
</feature>
<dbReference type="RefSeq" id="WP_092466995.1">
    <property type="nucleotide sequence ID" value="NZ_FNCZ01000002.1"/>
</dbReference>
<dbReference type="Gene3D" id="3.80.10.10">
    <property type="entry name" value="Ribonuclease Inhibitor"/>
    <property type="match status" value="2"/>
</dbReference>
<evidence type="ECO:0000259" key="2">
    <source>
        <dbReference type="Pfam" id="PF18962"/>
    </source>
</evidence>
<proteinExistence type="predicted"/>
<gene>
    <name evidence="4" type="ORF">SAMN04489796_102106</name>
</gene>
<dbReference type="InterPro" id="IPR032675">
    <property type="entry name" value="LRR_dom_sf"/>
</dbReference>
<dbReference type="OrthoDB" id="1110367at2"/>
<accession>A0A1G8B3N4</accession>
<reference evidence="5" key="1">
    <citation type="submission" date="2016-10" db="EMBL/GenBank/DDBJ databases">
        <authorList>
            <person name="Varghese N."/>
            <person name="Submissions S."/>
        </authorList>
    </citation>
    <scope>NUCLEOTIDE SEQUENCE [LARGE SCALE GENOMIC DNA]</scope>
    <source>
        <strain evidence="5">DSM 15363</strain>
    </source>
</reference>
<dbReference type="InterPro" id="IPR055353">
    <property type="entry name" value="DUF7619"/>
</dbReference>
<dbReference type="Pfam" id="PF24595">
    <property type="entry name" value="DUF7619"/>
    <property type="match status" value="1"/>
</dbReference>
<dbReference type="EMBL" id="FNCZ01000002">
    <property type="protein sequence ID" value="SDH27745.1"/>
    <property type="molecule type" value="Genomic_DNA"/>
</dbReference>